<dbReference type="EMBL" id="BAAATA010000003">
    <property type="protein sequence ID" value="GAA2474076.1"/>
    <property type="molecule type" value="Genomic_DNA"/>
</dbReference>
<reference evidence="3 4" key="1">
    <citation type="journal article" date="2019" name="Int. J. Syst. Evol. Microbiol.">
        <title>The Global Catalogue of Microorganisms (GCM) 10K type strain sequencing project: providing services to taxonomists for standard genome sequencing and annotation.</title>
        <authorList>
            <consortium name="The Broad Institute Genomics Platform"/>
            <consortium name="The Broad Institute Genome Sequencing Center for Infectious Disease"/>
            <person name="Wu L."/>
            <person name="Ma J."/>
        </authorList>
    </citation>
    <scope>NUCLEOTIDE SEQUENCE [LARGE SCALE GENOMIC DNA]</scope>
    <source>
        <strain evidence="3 4">JCM 6307</strain>
    </source>
</reference>
<dbReference type="Gene3D" id="1.10.10.2840">
    <property type="entry name" value="PucR C-terminal helix-turn-helix domain"/>
    <property type="match status" value="1"/>
</dbReference>
<dbReference type="Pfam" id="PF13556">
    <property type="entry name" value="HTH_30"/>
    <property type="match status" value="1"/>
</dbReference>
<name>A0ABN3KXI5_9ACTN</name>
<evidence type="ECO:0000313" key="3">
    <source>
        <dbReference type="EMBL" id="GAA2474076.1"/>
    </source>
</evidence>
<keyword evidence="4" id="KW-1185">Reference proteome</keyword>
<dbReference type="Proteomes" id="UP001501358">
    <property type="component" value="Unassembled WGS sequence"/>
</dbReference>
<comment type="caution">
    <text evidence="3">The sequence shown here is derived from an EMBL/GenBank/DDBJ whole genome shotgun (WGS) entry which is preliminary data.</text>
</comment>
<proteinExistence type="predicted"/>
<dbReference type="PANTHER" id="PTHR33744">
    <property type="entry name" value="CARBOHYDRATE DIACID REGULATOR"/>
    <property type="match status" value="1"/>
</dbReference>
<organism evidence="3 4">
    <name type="scientific">Streptomyces thermolineatus</name>
    <dbReference type="NCBI Taxonomy" id="44033"/>
    <lineage>
        <taxon>Bacteria</taxon>
        <taxon>Bacillati</taxon>
        <taxon>Actinomycetota</taxon>
        <taxon>Actinomycetes</taxon>
        <taxon>Kitasatosporales</taxon>
        <taxon>Streptomycetaceae</taxon>
        <taxon>Streptomyces</taxon>
    </lineage>
</organism>
<feature type="domain" description="PucR-like N-terminal" evidence="2">
    <location>
        <begin position="12"/>
        <end position="176"/>
    </location>
</feature>
<sequence>MSGVSEHGRRLLPHEIVERMRSELGDLAQETIREIRRQVPEFAQPLEGPFARTIRVGVERSLAGFVTRVSDPPPAGEREEIAELSRSLGRIEMREGRSLDALQAAYRIGARLAWRRWVKVGQEAEIAPARMYGLAEAVFAYIDELASHAVEGYAQAQADTAGELHRRRQRLLEALLSERPPEPEELSEAARAARWPLPRTVAALVLRREQPPGERPHFPRLPGTVVLADFDRADPVVLLPDPAPEHVDLLERDLRGARAALGPRVEPADAAASLHTARRLMELIGRGLEEHRRVARCTDHLASLVLLEDERLLDLLAGRRLAPLEQVRPKQRERLAETLLAWLQCGGSAPEVARAINVHPQTVRYRLRQIEELFGADLRDPDARFELGLVLRARTLLPSSRWPSPL</sequence>
<dbReference type="PANTHER" id="PTHR33744:SF1">
    <property type="entry name" value="DNA-BINDING TRANSCRIPTIONAL ACTIVATOR ADER"/>
    <property type="match status" value="1"/>
</dbReference>
<gene>
    <name evidence="3" type="ORF">GCM10010406_07570</name>
</gene>
<evidence type="ECO:0000313" key="4">
    <source>
        <dbReference type="Proteomes" id="UP001501358"/>
    </source>
</evidence>
<dbReference type="InterPro" id="IPR058663">
    <property type="entry name" value="PucR-like_N"/>
</dbReference>
<accession>A0ABN3KXI5</accession>
<dbReference type="Pfam" id="PF25906">
    <property type="entry name" value="PucR-like_N"/>
    <property type="match status" value="1"/>
</dbReference>
<feature type="domain" description="PucR C-terminal helix-turn-helix" evidence="1">
    <location>
        <begin position="335"/>
        <end position="393"/>
    </location>
</feature>
<dbReference type="InterPro" id="IPR042070">
    <property type="entry name" value="PucR_C-HTH_sf"/>
</dbReference>
<dbReference type="InterPro" id="IPR051448">
    <property type="entry name" value="CdaR-like_regulators"/>
</dbReference>
<dbReference type="RefSeq" id="WP_269120535.1">
    <property type="nucleotide sequence ID" value="NZ_BAAATA010000003.1"/>
</dbReference>
<protein>
    <submittedName>
        <fullName evidence="3">PucR family transcriptional regulator</fullName>
    </submittedName>
</protein>
<dbReference type="InterPro" id="IPR025736">
    <property type="entry name" value="PucR_C-HTH_dom"/>
</dbReference>
<evidence type="ECO:0000259" key="2">
    <source>
        <dbReference type="Pfam" id="PF25906"/>
    </source>
</evidence>
<evidence type="ECO:0000259" key="1">
    <source>
        <dbReference type="Pfam" id="PF13556"/>
    </source>
</evidence>